<dbReference type="Proteomes" id="UP000001072">
    <property type="component" value="Unassembled WGS sequence"/>
</dbReference>
<feature type="chain" id="PRO_5003321702" description="Secreted protein" evidence="1">
    <location>
        <begin position="24"/>
        <end position="560"/>
    </location>
</feature>
<reference evidence="3" key="1">
    <citation type="journal article" date="2011" name="Proc. Natl. Acad. Sci. U.S.A.">
        <title>Obligate biotrophy features unraveled by the genomic analysis of rust fungi.</title>
        <authorList>
            <person name="Duplessis S."/>
            <person name="Cuomo C.A."/>
            <person name="Lin Y.-C."/>
            <person name="Aerts A."/>
            <person name="Tisserant E."/>
            <person name="Veneault-Fourrey C."/>
            <person name="Joly D.L."/>
            <person name="Hacquard S."/>
            <person name="Amselem J."/>
            <person name="Cantarel B.L."/>
            <person name="Chiu R."/>
            <person name="Coutinho P.M."/>
            <person name="Feau N."/>
            <person name="Field M."/>
            <person name="Frey P."/>
            <person name="Gelhaye E."/>
            <person name="Goldberg J."/>
            <person name="Grabherr M.G."/>
            <person name="Kodira C.D."/>
            <person name="Kohler A."/>
            <person name="Kuees U."/>
            <person name="Lindquist E.A."/>
            <person name="Lucas S.M."/>
            <person name="Mago R."/>
            <person name="Mauceli E."/>
            <person name="Morin E."/>
            <person name="Murat C."/>
            <person name="Pangilinan J.L."/>
            <person name="Park R."/>
            <person name="Pearson M."/>
            <person name="Quesneville H."/>
            <person name="Rouhier N."/>
            <person name="Sakthikumar S."/>
            <person name="Salamov A.A."/>
            <person name="Schmutz J."/>
            <person name="Selles B."/>
            <person name="Shapiro H."/>
            <person name="Tanguay P."/>
            <person name="Tuskan G.A."/>
            <person name="Henrissat B."/>
            <person name="Van de Peer Y."/>
            <person name="Rouze P."/>
            <person name="Ellis J.G."/>
            <person name="Dodds P.N."/>
            <person name="Schein J.E."/>
            <person name="Zhong S."/>
            <person name="Hamelin R.C."/>
            <person name="Grigoriev I.V."/>
            <person name="Szabo L.J."/>
            <person name="Martin F."/>
        </authorList>
    </citation>
    <scope>NUCLEOTIDE SEQUENCE [LARGE SCALE GENOMIC DNA]</scope>
    <source>
        <strain evidence="3">98AG31 / pathotype 3-4-7</strain>
    </source>
</reference>
<gene>
    <name evidence="2" type="ORF">MELLADRAFT_107121</name>
</gene>
<dbReference type="GeneID" id="18923090"/>
<evidence type="ECO:0000313" key="3">
    <source>
        <dbReference type="Proteomes" id="UP000001072"/>
    </source>
</evidence>
<keyword evidence="3" id="KW-1185">Reference proteome</keyword>
<evidence type="ECO:0008006" key="4">
    <source>
        <dbReference type="Google" id="ProtNLM"/>
    </source>
</evidence>
<dbReference type="KEGG" id="mlr:MELLADRAFT_107121"/>
<proteinExistence type="predicted"/>
<accession>F4RNR4</accession>
<name>F4RNR4_MELLP</name>
<sequence>MFKPHVLFTTSVTSSAMVASVVLLPMVRCPGPAQVVPAYGVLGGITLAQRSEEPGILSASERFSEGESSFQQFSQSYLVNIATKTLLPSAKSSADRFDRLQIFGPIDPDFQFRPKVKSPAVHPTMIWKTIAGMRAVGGFGIYVDVARKYFQHDSRSTLALLAAGLLNINNYCLHIQSIGFGKIIGKPQSFNIPALFCENSLYQQTIEFALEVLEQDNLRLKERIWALGILRTLQAHLPKGELKPVRTNVQEGLVCRGALELWLTRVLAQALRRAELFVKLQGYLNVTKRSEMTREFINIYDTLLQESCLIPERKLSDLIKECAIHMMKKDSPQGEVICIFHIINHLEKHNKSVKLKSWRAKFIYEGFKKSFEYQEKLGPLIRGFLEGGIGDFYMENLVLPLIRWDKVTMKHYEYVLESFKGYEHDLAHMDHQTLQKYPSMEDYQESKIAVMEILEKALDYIKDDKNHMNGGIPVAGVDKQKEEDKTPCAICWNDFVNGQKVDWIYAEVKTPEKFTPTCPLCRKDIQYPIPRMFHLFWYNPEISARISQPSISHDLADHTS</sequence>
<dbReference type="EMBL" id="GL883110">
    <property type="protein sequence ID" value="EGG06048.1"/>
    <property type="molecule type" value="Genomic_DNA"/>
</dbReference>
<dbReference type="OrthoDB" id="10385290at2759"/>
<dbReference type="VEuPathDB" id="FungiDB:MELLADRAFT_107121"/>
<dbReference type="InParanoid" id="F4RNR4"/>
<dbReference type="RefSeq" id="XP_007410699.1">
    <property type="nucleotide sequence ID" value="XM_007410637.1"/>
</dbReference>
<evidence type="ECO:0000256" key="1">
    <source>
        <dbReference type="SAM" id="SignalP"/>
    </source>
</evidence>
<dbReference type="AlphaFoldDB" id="F4RNR4"/>
<evidence type="ECO:0000313" key="2">
    <source>
        <dbReference type="EMBL" id="EGG06048.1"/>
    </source>
</evidence>
<dbReference type="HOGENOM" id="CLU_486680_0_0_1"/>
<feature type="signal peptide" evidence="1">
    <location>
        <begin position="1"/>
        <end position="23"/>
    </location>
</feature>
<organism evidence="3">
    <name type="scientific">Melampsora larici-populina (strain 98AG31 / pathotype 3-4-7)</name>
    <name type="common">Poplar leaf rust fungus</name>
    <dbReference type="NCBI Taxonomy" id="747676"/>
    <lineage>
        <taxon>Eukaryota</taxon>
        <taxon>Fungi</taxon>
        <taxon>Dikarya</taxon>
        <taxon>Basidiomycota</taxon>
        <taxon>Pucciniomycotina</taxon>
        <taxon>Pucciniomycetes</taxon>
        <taxon>Pucciniales</taxon>
        <taxon>Melampsoraceae</taxon>
        <taxon>Melampsora</taxon>
    </lineage>
</organism>
<keyword evidence="1" id="KW-0732">Signal</keyword>
<protein>
    <recommendedName>
        <fullName evidence="4">Secreted protein</fullName>
    </recommendedName>
</protein>